<dbReference type="Gene3D" id="3.40.190.10">
    <property type="entry name" value="Periplasmic binding protein-like II"/>
    <property type="match status" value="1"/>
</dbReference>
<evidence type="ECO:0000313" key="2">
    <source>
        <dbReference type="Proteomes" id="UP000538075"/>
    </source>
</evidence>
<proteinExistence type="predicted"/>
<dbReference type="Proteomes" id="UP000538075">
    <property type="component" value="Unassembled WGS sequence"/>
</dbReference>
<sequence length="100" mass="10945">MFVDRSAELFDKAGLFVPRQEVLQSQGYKADPGIAVIVDELKKAKFISSIPGFDQTLDILLKGRDQMVQGGQPVATVLPAINEEMNAMLARARARAGQQQ</sequence>
<gene>
    <name evidence="1" type="ORF">FHK98_17780</name>
</gene>
<reference evidence="1 2" key="1">
    <citation type="journal article" date="2020" name="J. Appl. Phycol.">
        <title>Morphological changes and genome evolution in Raphidiopsis raciborskii CS-506 after 23 years in culture.</title>
        <authorList>
            <person name="Willis A."/>
            <person name="Bent S.J."/>
            <person name="Jameson I.D."/>
        </authorList>
    </citation>
    <scope>NUCLEOTIDE SEQUENCE [LARGE SCALE GENOMIC DNA]</scope>
    <source>
        <strain evidence="1 2">CS-506_A</strain>
    </source>
</reference>
<name>A0A838WN99_9CYAN</name>
<dbReference type="EMBL" id="VDFG01001158">
    <property type="protein sequence ID" value="MBA4467111.1"/>
    <property type="molecule type" value="Genomic_DNA"/>
</dbReference>
<evidence type="ECO:0000313" key="1">
    <source>
        <dbReference type="EMBL" id="MBA4467111.1"/>
    </source>
</evidence>
<organism evidence="1 2">
    <name type="scientific">Cylindrospermopsis raciborskii CS-506_A</name>
    <dbReference type="NCBI Taxonomy" id="2585140"/>
    <lineage>
        <taxon>Bacteria</taxon>
        <taxon>Bacillati</taxon>
        <taxon>Cyanobacteriota</taxon>
        <taxon>Cyanophyceae</taxon>
        <taxon>Nostocales</taxon>
        <taxon>Aphanizomenonaceae</taxon>
        <taxon>Cylindrospermopsis</taxon>
    </lineage>
</organism>
<comment type="caution">
    <text evidence="1">The sequence shown here is derived from an EMBL/GenBank/DDBJ whole genome shotgun (WGS) entry which is preliminary data.</text>
</comment>
<accession>A0A838WN99</accession>
<dbReference type="SUPFAM" id="SSF53850">
    <property type="entry name" value="Periplasmic binding protein-like II"/>
    <property type="match status" value="1"/>
</dbReference>
<dbReference type="AlphaFoldDB" id="A0A838WN99"/>
<protein>
    <submittedName>
        <fullName evidence="1">Uncharacterized protein</fullName>
    </submittedName>
</protein>